<gene>
    <name evidence="2" type="ORF">QCA50_002403</name>
</gene>
<protein>
    <submittedName>
        <fullName evidence="2">Uncharacterized protein</fullName>
    </submittedName>
</protein>
<dbReference type="Proteomes" id="UP001385951">
    <property type="component" value="Unassembled WGS sequence"/>
</dbReference>
<keyword evidence="3" id="KW-1185">Reference proteome</keyword>
<dbReference type="EMBL" id="JASBNA010000002">
    <property type="protein sequence ID" value="KAK7695213.1"/>
    <property type="molecule type" value="Genomic_DNA"/>
</dbReference>
<comment type="caution">
    <text evidence="2">The sequence shown here is derived from an EMBL/GenBank/DDBJ whole genome shotgun (WGS) entry which is preliminary data.</text>
</comment>
<proteinExistence type="predicted"/>
<evidence type="ECO:0000256" key="1">
    <source>
        <dbReference type="SAM" id="MobiDB-lite"/>
    </source>
</evidence>
<name>A0AAW0GP90_9APHY</name>
<evidence type="ECO:0000313" key="3">
    <source>
        <dbReference type="Proteomes" id="UP001385951"/>
    </source>
</evidence>
<feature type="region of interest" description="Disordered" evidence="1">
    <location>
        <begin position="30"/>
        <end position="58"/>
    </location>
</feature>
<organism evidence="2 3">
    <name type="scientific">Cerrena zonata</name>
    <dbReference type="NCBI Taxonomy" id="2478898"/>
    <lineage>
        <taxon>Eukaryota</taxon>
        <taxon>Fungi</taxon>
        <taxon>Dikarya</taxon>
        <taxon>Basidiomycota</taxon>
        <taxon>Agaricomycotina</taxon>
        <taxon>Agaricomycetes</taxon>
        <taxon>Polyporales</taxon>
        <taxon>Cerrenaceae</taxon>
        <taxon>Cerrena</taxon>
    </lineage>
</organism>
<accession>A0AAW0GP90</accession>
<reference evidence="2 3" key="1">
    <citation type="submission" date="2022-09" db="EMBL/GenBank/DDBJ databases">
        <authorList>
            <person name="Palmer J.M."/>
        </authorList>
    </citation>
    <scope>NUCLEOTIDE SEQUENCE [LARGE SCALE GENOMIC DNA]</scope>
    <source>
        <strain evidence="2 3">DSM 7382</strain>
    </source>
</reference>
<evidence type="ECO:0000313" key="2">
    <source>
        <dbReference type="EMBL" id="KAK7695213.1"/>
    </source>
</evidence>
<sequence>MVSVLRSAAPLQQPLAEASPKVKLKTILGRGTQTKAVDPSAVQRSSALERSHHSLSRRSVDTITDWQVKKKIKAERPSTPDISFFEQDVVTVTKPADVPDNEMKNGVAPRPVSAQTVQA</sequence>
<feature type="region of interest" description="Disordered" evidence="1">
    <location>
        <begin position="95"/>
        <end position="119"/>
    </location>
</feature>
<dbReference type="AlphaFoldDB" id="A0AAW0GP90"/>